<evidence type="ECO:0000313" key="3">
    <source>
        <dbReference type="Proteomes" id="UP000823775"/>
    </source>
</evidence>
<name>A0ABS8VJY1_DATST</name>
<dbReference type="Proteomes" id="UP000823775">
    <property type="component" value="Unassembled WGS sequence"/>
</dbReference>
<proteinExistence type="predicted"/>
<gene>
    <name evidence="2" type="ORF">HAX54_037468</name>
</gene>
<organism evidence="2 3">
    <name type="scientific">Datura stramonium</name>
    <name type="common">Jimsonweed</name>
    <name type="synonym">Common thornapple</name>
    <dbReference type="NCBI Taxonomy" id="4076"/>
    <lineage>
        <taxon>Eukaryota</taxon>
        <taxon>Viridiplantae</taxon>
        <taxon>Streptophyta</taxon>
        <taxon>Embryophyta</taxon>
        <taxon>Tracheophyta</taxon>
        <taxon>Spermatophyta</taxon>
        <taxon>Magnoliopsida</taxon>
        <taxon>eudicotyledons</taxon>
        <taxon>Gunneridae</taxon>
        <taxon>Pentapetalae</taxon>
        <taxon>asterids</taxon>
        <taxon>lamiids</taxon>
        <taxon>Solanales</taxon>
        <taxon>Solanaceae</taxon>
        <taxon>Solanoideae</taxon>
        <taxon>Datureae</taxon>
        <taxon>Datura</taxon>
    </lineage>
</organism>
<evidence type="ECO:0000256" key="1">
    <source>
        <dbReference type="SAM" id="Coils"/>
    </source>
</evidence>
<dbReference type="EMBL" id="JACEIK010005021">
    <property type="protein sequence ID" value="MCE0480527.1"/>
    <property type="molecule type" value="Genomic_DNA"/>
</dbReference>
<accession>A0ABS8VJY1</accession>
<keyword evidence="3" id="KW-1185">Reference proteome</keyword>
<reference evidence="2 3" key="1">
    <citation type="journal article" date="2021" name="BMC Genomics">
        <title>Datura genome reveals duplications of psychoactive alkaloid biosynthetic genes and high mutation rate following tissue culture.</title>
        <authorList>
            <person name="Rajewski A."/>
            <person name="Carter-House D."/>
            <person name="Stajich J."/>
            <person name="Litt A."/>
        </authorList>
    </citation>
    <scope>NUCLEOTIDE SEQUENCE [LARGE SCALE GENOMIC DNA]</scope>
    <source>
        <strain evidence="2">AR-01</strain>
    </source>
</reference>
<feature type="coiled-coil region" evidence="1">
    <location>
        <begin position="125"/>
        <end position="159"/>
    </location>
</feature>
<sequence length="161" mass="18502">MSLERFLMRSYLIASKLLLWRHKLLCFMPTVREASASGALSPKRQRLNHSLSIDKGEKLLIPTSTAEEDIRVSTDSDEKIIDKEFPQLQRIKLIVQIQILGEVENDRREIQVGRNRGARVKTLTVKGMKINLAQVEEERAVFEKEVNCLSLEIADLMREKA</sequence>
<comment type="caution">
    <text evidence="2">The sequence shown here is derived from an EMBL/GenBank/DDBJ whole genome shotgun (WGS) entry which is preliminary data.</text>
</comment>
<evidence type="ECO:0000313" key="2">
    <source>
        <dbReference type="EMBL" id="MCE0480527.1"/>
    </source>
</evidence>
<keyword evidence="1" id="KW-0175">Coiled coil</keyword>
<protein>
    <submittedName>
        <fullName evidence="2">Uncharacterized protein</fullName>
    </submittedName>
</protein>